<evidence type="ECO:0000256" key="2">
    <source>
        <dbReference type="ARBA" id="ARBA00022801"/>
    </source>
</evidence>
<accession>A0AAV8QCN1</accession>
<protein>
    <submittedName>
        <fullName evidence="4">Uncharacterized protein</fullName>
    </submittedName>
</protein>
<evidence type="ECO:0000313" key="4">
    <source>
        <dbReference type="EMBL" id="KAJ8471103.1"/>
    </source>
</evidence>
<comment type="similarity">
    <text evidence="1">Belongs to the patatin family.</text>
</comment>
<dbReference type="GO" id="GO:0016042">
    <property type="term" value="P:lipid catabolic process"/>
    <property type="evidence" value="ECO:0007669"/>
    <property type="project" value="UniProtKB-KW"/>
</dbReference>
<dbReference type="SUPFAM" id="SSF52151">
    <property type="entry name" value="FabD/lysophospholipase-like"/>
    <property type="match status" value="1"/>
</dbReference>
<gene>
    <name evidence="4" type="ORF">OPV22_025446</name>
</gene>
<keyword evidence="3" id="KW-0443">Lipid metabolism</keyword>
<dbReference type="PANTHER" id="PTHR32241">
    <property type="entry name" value="PATATIN-LIKE PROTEIN 6"/>
    <property type="match status" value="1"/>
</dbReference>
<organism evidence="4 5">
    <name type="scientific">Ensete ventricosum</name>
    <name type="common">Abyssinian banana</name>
    <name type="synonym">Musa ensete</name>
    <dbReference type="NCBI Taxonomy" id="4639"/>
    <lineage>
        <taxon>Eukaryota</taxon>
        <taxon>Viridiplantae</taxon>
        <taxon>Streptophyta</taxon>
        <taxon>Embryophyta</taxon>
        <taxon>Tracheophyta</taxon>
        <taxon>Spermatophyta</taxon>
        <taxon>Magnoliopsida</taxon>
        <taxon>Liliopsida</taxon>
        <taxon>Zingiberales</taxon>
        <taxon>Musaceae</taxon>
        <taxon>Ensete</taxon>
    </lineage>
</organism>
<dbReference type="Gene3D" id="3.40.1090.10">
    <property type="entry name" value="Cytosolic phospholipase A2 catalytic domain"/>
    <property type="match status" value="1"/>
</dbReference>
<keyword evidence="3" id="KW-0442">Lipid degradation</keyword>
<name>A0AAV8QCN1_ENSVE</name>
<dbReference type="GO" id="GO:0016787">
    <property type="term" value="F:hydrolase activity"/>
    <property type="evidence" value="ECO:0007669"/>
    <property type="project" value="UniProtKB-KW"/>
</dbReference>
<keyword evidence="5" id="KW-1185">Reference proteome</keyword>
<dbReference type="InterPro" id="IPR016035">
    <property type="entry name" value="Acyl_Trfase/lysoPLipase"/>
</dbReference>
<dbReference type="EMBL" id="JAQQAF010000007">
    <property type="protein sequence ID" value="KAJ8471103.1"/>
    <property type="molecule type" value="Genomic_DNA"/>
</dbReference>
<dbReference type="Proteomes" id="UP001222027">
    <property type="component" value="Unassembled WGS sequence"/>
</dbReference>
<proteinExistence type="inferred from homology"/>
<reference evidence="4 5" key="1">
    <citation type="submission" date="2022-12" db="EMBL/GenBank/DDBJ databases">
        <title>Chromosome-scale assembly of the Ensete ventricosum genome.</title>
        <authorList>
            <person name="Dussert Y."/>
            <person name="Stocks J."/>
            <person name="Wendawek A."/>
            <person name="Woldeyes F."/>
            <person name="Nichols R.A."/>
            <person name="Borrell J.S."/>
        </authorList>
    </citation>
    <scope>NUCLEOTIDE SEQUENCE [LARGE SCALE GENOMIC DNA]</scope>
    <source>
        <strain evidence="5">cv. Maze</strain>
        <tissue evidence="4">Seeds</tissue>
    </source>
</reference>
<keyword evidence="2" id="KW-0378">Hydrolase</keyword>
<dbReference type="AlphaFoldDB" id="A0AAV8QCN1"/>
<comment type="caution">
    <text evidence="4">The sequence shown here is derived from an EMBL/GenBank/DDBJ whole genome shotgun (WGS) entry which is preliminary data.</text>
</comment>
<evidence type="ECO:0000256" key="1">
    <source>
        <dbReference type="ARBA" id="ARBA00010240"/>
    </source>
</evidence>
<dbReference type="PANTHER" id="PTHR32241:SF12">
    <property type="entry name" value="OS03G0784100 PROTEIN"/>
    <property type="match status" value="1"/>
</dbReference>
<evidence type="ECO:0000313" key="5">
    <source>
        <dbReference type="Proteomes" id="UP001222027"/>
    </source>
</evidence>
<evidence type="ECO:0000256" key="3">
    <source>
        <dbReference type="ARBA" id="ARBA00022963"/>
    </source>
</evidence>
<sequence length="79" mass="7974">MAVRVLSIDAAGIDLAGVALSRLEASLRKQAGDPDACVADFFDLAAGSGAGGVPSALLFTRGHDGRPLLSIAKALRQLA</sequence>